<keyword evidence="1 4" id="KW-0378">Hydrolase</keyword>
<evidence type="ECO:0000256" key="4">
    <source>
        <dbReference type="PROSITE-ProRule" id="PRU01161"/>
    </source>
</evidence>
<feature type="active site" description="Nucleophile" evidence="4">
    <location>
        <position position="14"/>
    </location>
</feature>
<evidence type="ECO:0000256" key="1">
    <source>
        <dbReference type="ARBA" id="ARBA00022801"/>
    </source>
</evidence>
<protein>
    <recommendedName>
        <fullName evidence="6">PNPLA domain-containing protein</fullName>
    </recommendedName>
</protein>
<dbReference type="AlphaFoldDB" id="A0A9P8L6U8"/>
<feature type="short sequence motif" description="DGA/G" evidence="4">
    <location>
        <begin position="169"/>
        <end position="171"/>
    </location>
</feature>
<dbReference type="GO" id="GO:0016020">
    <property type="term" value="C:membrane"/>
    <property type="evidence" value="ECO:0007669"/>
    <property type="project" value="TreeGrafter"/>
</dbReference>
<proteinExistence type="predicted"/>
<evidence type="ECO:0000256" key="5">
    <source>
        <dbReference type="SAM" id="MobiDB-lite"/>
    </source>
</evidence>
<evidence type="ECO:0000259" key="6">
    <source>
        <dbReference type="PROSITE" id="PS51635"/>
    </source>
</evidence>
<dbReference type="GO" id="GO:0016042">
    <property type="term" value="P:lipid catabolic process"/>
    <property type="evidence" value="ECO:0007669"/>
    <property type="project" value="UniProtKB-UniRule"/>
</dbReference>
<dbReference type="InterPro" id="IPR002641">
    <property type="entry name" value="PNPLA_dom"/>
</dbReference>
<dbReference type="Proteomes" id="UP000698800">
    <property type="component" value="Unassembled WGS sequence"/>
</dbReference>
<dbReference type="GO" id="GO:0046486">
    <property type="term" value="P:glycerolipid metabolic process"/>
    <property type="evidence" value="ECO:0007669"/>
    <property type="project" value="UniProtKB-ARBA"/>
</dbReference>
<keyword evidence="8" id="KW-1185">Reference proteome</keyword>
<comment type="caution">
    <text evidence="4">Lacks conserved residue(s) required for the propagation of feature annotation.</text>
</comment>
<feature type="short sequence motif" description="GXSXG" evidence="4">
    <location>
        <begin position="12"/>
        <end position="16"/>
    </location>
</feature>
<evidence type="ECO:0000313" key="8">
    <source>
        <dbReference type="Proteomes" id="UP000698800"/>
    </source>
</evidence>
<gene>
    <name evidence="7" type="ORF">FGG08_000443</name>
</gene>
<accession>A0A9P8L6U8</accession>
<feature type="region of interest" description="Disordered" evidence="5">
    <location>
        <begin position="202"/>
        <end position="222"/>
    </location>
</feature>
<dbReference type="GO" id="GO:0047499">
    <property type="term" value="F:calcium-independent phospholipase A2 activity"/>
    <property type="evidence" value="ECO:0007669"/>
    <property type="project" value="TreeGrafter"/>
</dbReference>
<feature type="active site" description="Proton acceptor" evidence="4">
    <location>
        <position position="169"/>
    </location>
</feature>
<dbReference type="EMBL" id="JAGHQL010000005">
    <property type="protein sequence ID" value="KAH0545442.1"/>
    <property type="molecule type" value="Genomic_DNA"/>
</dbReference>
<evidence type="ECO:0000313" key="7">
    <source>
        <dbReference type="EMBL" id="KAH0545442.1"/>
    </source>
</evidence>
<dbReference type="PROSITE" id="PS51635">
    <property type="entry name" value="PNPLA"/>
    <property type="match status" value="1"/>
</dbReference>
<organism evidence="7 8">
    <name type="scientific">Glutinoglossum americanum</name>
    <dbReference type="NCBI Taxonomy" id="1670608"/>
    <lineage>
        <taxon>Eukaryota</taxon>
        <taxon>Fungi</taxon>
        <taxon>Dikarya</taxon>
        <taxon>Ascomycota</taxon>
        <taxon>Pezizomycotina</taxon>
        <taxon>Geoglossomycetes</taxon>
        <taxon>Geoglossales</taxon>
        <taxon>Geoglossaceae</taxon>
        <taxon>Glutinoglossum</taxon>
    </lineage>
</organism>
<name>A0A9P8L6U8_9PEZI</name>
<dbReference type="SUPFAM" id="SSF52151">
    <property type="entry name" value="FabD/lysophospholipase-like"/>
    <property type="match status" value="1"/>
</dbReference>
<evidence type="ECO:0000256" key="3">
    <source>
        <dbReference type="ARBA" id="ARBA00023098"/>
    </source>
</evidence>
<keyword evidence="2 4" id="KW-0442">Lipid degradation</keyword>
<dbReference type="GO" id="GO:0019369">
    <property type="term" value="P:arachidonate metabolic process"/>
    <property type="evidence" value="ECO:0007669"/>
    <property type="project" value="TreeGrafter"/>
</dbReference>
<keyword evidence="3 4" id="KW-0443">Lipid metabolism</keyword>
<dbReference type="PANTHER" id="PTHR24185:SF1">
    <property type="entry name" value="CALCIUM-INDEPENDENT PHOSPHOLIPASE A2-GAMMA"/>
    <property type="match status" value="1"/>
</dbReference>
<comment type="caution">
    <text evidence="7">The sequence shown here is derived from an EMBL/GenBank/DDBJ whole genome shotgun (WGS) entry which is preliminary data.</text>
</comment>
<evidence type="ECO:0000256" key="2">
    <source>
        <dbReference type="ARBA" id="ARBA00022963"/>
    </source>
</evidence>
<sequence length="451" mass="51104">MPARSFFDLIVGTSAGGIIALCLAVKKWTVQQCIDGFHSLCTKAFTPRHCVNVPVVGRFVRHHHHSAYETKPLKQALITAYGERGYLFGGLTEHNIDTNVAVATATMAGNPVVLSNYNRVAGDNLPYHFQRPERLVGELKIWEAARATSAAPKIFRSFEHQPSNQVYIDGALYYNNPVQIAETERKLIWSDTESLDPDIILSIGTSHNPRSEPKPSPPPNTHGVLTHIKELMRISTDHIENSLNGEQTWKSFMQTLHGRDKKRFVRLNAELDFDPPKLDEVGKMKELQNYVRRQMESDGRITDLAHKLIATCFYFERYGDVKNLDDGTFSCQGSIRCRFIPGTEQVKHLGEYLRSFRQKPYFHICEPAETDIPPKKAEISDKVIDRMVLRNKFELPAVEVRGSSSQAITEISIFLATRLIPISGFPRSLTEDYTKKGEEMFAMLGRRESNI</sequence>
<feature type="domain" description="PNPLA" evidence="6">
    <location>
        <begin position="1"/>
        <end position="182"/>
    </location>
</feature>
<dbReference type="Pfam" id="PF01734">
    <property type="entry name" value="Patatin"/>
    <property type="match status" value="1"/>
</dbReference>
<dbReference type="Gene3D" id="3.40.1090.10">
    <property type="entry name" value="Cytosolic phospholipase A2 catalytic domain"/>
    <property type="match status" value="1"/>
</dbReference>
<dbReference type="PANTHER" id="PTHR24185">
    <property type="entry name" value="CALCIUM-INDEPENDENT PHOSPHOLIPASE A2-GAMMA"/>
    <property type="match status" value="1"/>
</dbReference>
<reference evidence="7" key="1">
    <citation type="submission" date="2021-03" db="EMBL/GenBank/DDBJ databases">
        <title>Comparative genomics and phylogenomic investigation of the class Geoglossomycetes provide insights into ecological specialization and systematics.</title>
        <authorList>
            <person name="Melie T."/>
            <person name="Pirro S."/>
            <person name="Miller A.N."/>
            <person name="Quandt A."/>
        </authorList>
    </citation>
    <scope>NUCLEOTIDE SEQUENCE</scope>
    <source>
        <strain evidence="7">GBOQ0MN5Z8</strain>
    </source>
</reference>
<dbReference type="InterPro" id="IPR016035">
    <property type="entry name" value="Acyl_Trfase/lysoPLipase"/>
</dbReference>
<dbReference type="OrthoDB" id="194358at2759"/>